<dbReference type="EMBL" id="JACASE010000014">
    <property type="protein sequence ID" value="KAF6410794.1"/>
    <property type="molecule type" value="Genomic_DNA"/>
</dbReference>
<name>A0A7J8CIS1_ROUAE</name>
<dbReference type="AlphaFoldDB" id="A0A7J8CIS1"/>
<reference evidence="2 3" key="1">
    <citation type="journal article" date="2020" name="Nature">
        <title>Six reference-quality genomes reveal evolution of bat adaptations.</title>
        <authorList>
            <person name="Jebb D."/>
            <person name="Huang Z."/>
            <person name="Pippel M."/>
            <person name="Hughes G.M."/>
            <person name="Lavrichenko K."/>
            <person name="Devanna P."/>
            <person name="Winkler S."/>
            <person name="Jermiin L.S."/>
            <person name="Skirmuntt E.C."/>
            <person name="Katzourakis A."/>
            <person name="Burkitt-Gray L."/>
            <person name="Ray D.A."/>
            <person name="Sullivan K.A.M."/>
            <person name="Roscito J.G."/>
            <person name="Kirilenko B.M."/>
            <person name="Davalos L.M."/>
            <person name="Corthals A.P."/>
            <person name="Power M.L."/>
            <person name="Jones G."/>
            <person name="Ransome R.D."/>
            <person name="Dechmann D.K.N."/>
            <person name="Locatelli A.G."/>
            <person name="Puechmaille S.J."/>
            <person name="Fedrigo O."/>
            <person name="Jarvis E.D."/>
            <person name="Hiller M."/>
            <person name="Vernes S.C."/>
            <person name="Myers E.W."/>
            <person name="Teeling E.C."/>
        </authorList>
    </citation>
    <scope>NUCLEOTIDE SEQUENCE [LARGE SCALE GENOMIC DNA]</scope>
    <source>
        <strain evidence="2">MRouAeg1</strain>
        <tissue evidence="2">Muscle</tissue>
    </source>
</reference>
<feature type="region of interest" description="Disordered" evidence="1">
    <location>
        <begin position="51"/>
        <end position="90"/>
    </location>
</feature>
<gene>
    <name evidence="2" type="ORF">HJG63_009231</name>
</gene>
<keyword evidence="3" id="KW-1185">Reference proteome</keyword>
<evidence type="ECO:0000256" key="1">
    <source>
        <dbReference type="SAM" id="MobiDB-lite"/>
    </source>
</evidence>
<dbReference type="Proteomes" id="UP000593571">
    <property type="component" value="Unassembled WGS sequence"/>
</dbReference>
<accession>A0A7J8CIS1</accession>
<organism evidence="2 3">
    <name type="scientific">Rousettus aegyptiacus</name>
    <name type="common">Egyptian fruit bat</name>
    <name type="synonym">Pteropus aegyptiacus</name>
    <dbReference type="NCBI Taxonomy" id="9407"/>
    <lineage>
        <taxon>Eukaryota</taxon>
        <taxon>Metazoa</taxon>
        <taxon>Chordata</taxon>
        <taxon>Craniata</taxon>
        <taxon>Vertebrata</taxon>
        <taxon>Euteleostomi</taxon>
        <taxon>Mammalia</taxon>
        <taxon>Eutheria</taxon>
        <taxon>Laurasiatheria</taxon>
        <taxon>Chiroptera</taxon>
        <taxon>Yinpterochiroptera</taxon>
        <taxon>Pteropodoidea</taxon>
        <taxon>Pteropodidae</taxon>
        <taxon>Rousettinae</taxon>
        <taxon>Rousettus</taxon>
    </lineage>
</organism>
<evidence type="ECO:0000313" key="2">
    <source>
        <dbReference type="EMBL" id="KAF6410794.1"/>
    </source>
</evidence>
<protein>
    <submittedName>
        <fullName evidence="2">Uncharacterized protein</fullName>
    </submittedName>
</protein>
<evidence type="ECO:0000313" key="3">
    <source>
        <dbReference type="Proteomes" id="UP000593571"/>
    </source>
</evidence>
<feature type="region of interest" description="Disordered" evidence="1">
    <location>
        <begin position="1"/>
        <end position="22"/>
    </location>
</feature>
<comment type="caution">
    <text evidence="2">The sequence shown here is derived from an EMBL/GenBank/DDBJ whole genome shotgun (WGS) entry which is preliminary data.</text>
</comment>
<proteinExistence type="predicted"/>
<sequence>MKSRTSQGAGLPLPRAAHRLDRRGSWPPCGGFRWAFSPHRSPFCAFLPGRRSSLPVRPHARPAAPHGRGVQGGRPCHRHSAPVTQTSTRSLAPSGKWALVVWGDRREDGPQHGCGVQSARRHPGIAASVQGGAEERTGASPPIRVHARRVRFPCADASLLLKAARHGEKNSPVLLLKGGKWVKKTQ</sequence>